<evidence type="ECO:0000313" key="4">
    <source>
        <dbReference type="EMBL" id="CCE70392.1"/>
    </source>
</evidence>
<dbReference type="InterPro" id="IPR036390">
    <property type="entry name" value="WH_DNA-bd_sf"/>
</dbReference>
<feature type="transmembrane region" description="Helical" evidence="1">
    <location>
        <begin position="175"/>
        <end position="193"/>
    </location>
</feature>
<dbReference type="EMBL" id="HE613800">
    <property type="protein sequence ID" value="CCE70392.1"/>
    <property type="molecule type" value="Genomic_DNA"/>
</dbReference>
<dbReference type="InterPro" id="IPR036388">
    <property type="entry name" value="WH-like_DNA-bd_sf"/>
</dbReference>
<dbReference type="RefSeq" id="WP_010868103.1">
    <property type="nucleotide sequence ID" value="NC_000868.1"/>
</dbReference>
<dbReference type="HOGENOM" id="CLU_079811_0_0_2"/>
<dbReference type="PIR" id="A75074">
    <property type="entry name" value="A75074"/>
</dbReference>
<dbReference type="InterPro" id="IPR011991">
    <property type="entry name" value="ArsR-like_HTH"/>
</dbReference>
<evidence type="ECO:0000256" key="1">
    <source>
        <dbReference type="SAM" id="Phobius"/>
    </source>
</evidence>
<accession>Q9V012</accession>
<dbReference type="STRING" id="272844.PAB0661"/>
<keyword evidence="5" id="KW-1185">Reference proteome</keyword>
<dbReference type="PATRIC" id="fig|272844.11.peg.1038"/>
<sequence length="285" mass="32286">MNKIIPLCLFTLLLVGLSGSVSAYIVEKTEIYVWEDNSVTVSETIIPEDYEVLIRVPTIGVPKDILVISNEGKLIGYTVGDGYIEIEPLDATKLKLIYTVMNYTRREGGVWVLRLAYNDSPVILRFPNDAIIVSVSDLPIMYNSSSLILGPGNVTVYYTLKSALQVEHASHKGKIKLIFILGIIGVMAVILKLRSGKEKKERYSEDELRRLAKKYNLNDDELNAIKYLISVGGKCKQAELRRALNLPKTTVWRMVRRLEQMGLVKLYKVGRENWVELTIDMQKYA</sequence>
<protein>
    <recommendedName>
        <fullName evidence="2">DUF7343 domain-containing protein</fullName>
    </recommendedName>
</protein>
<dbReference type="Gene3D" id="1.10.10.10">
    <property type="entry name" value="Winged helix-like DNA-binding domain superfamily/Winged helix DNA-binding domain"/>
    <property type="match status" value="1"/>
</dbReference>
<dbReference type="AlphaFoldDB" id="Q9V012"/>
<organism evidence="3 5">
    <name type="scientific">Pyrococcus abyssi (strain GE5 / Orsay)</name>
    <dbReference type="NCBI Taxonomy" id="272844"/>
    <lineage>
        <taxon>Archaea</taxon>
        <taxon>Methanobacteriati</taxon>
        <taxon>Methanobacteriota</taxon>
        <taxon>Thermococci</taxon>
        <taxon>Thermococcales</taxon>
        <taxon>Thermococcaceae</taxon>
        <taxon>Pyrococcus</taxon>
    </lineage>
</organism>
<feature type="domain" description="DUF7343" evidence="2">
    <location>
        <begin position="219"/>
        <end position="277"/>
    </location>
</feature>
<dbReference type="InterPro" id="IPR055767">
    <property type="entry name" value="DUF7343"/>
</dbReference>
<dbReference type="KEGG" id="pab:PAB0661"/>
<dbReference type="CDD" id="cd00090">
    <property type="entry name" value="HTH_ARSR"/>
    <property type="match status" value="1"/>
</dbReference>
<dbReference type="Proteomes" id="UP000000810">
    <property type="component" value="Chromosome"/>
</dbReference>
<evidence type="ECO:0000313" key="5">
    <source>
        <dbReference type="Proteomes" id="UP000000810"/>
    </source>
</evidence>
<dbReference type="EMBL" id="AJ248286">
    <property type="protein sequence ID" value="CAB49894.1"/>
    <property type="molecule type" value="Genomic_DNA"/>
</dbReference>
<reference evidence="4 6" key="5">
    <citation type="journal article" date="2012" name="Curr. Microbiol.">
        <title>Re-annotation of two hyperthermophilic archaea Pyrococcus abyssi GE5 and Pyrococcus furiosus DSM 3638.</title>
        <authorList>
            <person name="Gao J."/>
            <person name="Wang J."/>
        </authorList>
    </citation>
    <scope>GENOME REANNOTATION</scope>
    <source>
        <strain evidence="4">GE5</strain>
        <strain evidence="6">GE5 / Orsay</strain>
    </source>
</reference>
<reference evidence="3" key="3">
    <citation type="journal article" date="2001" name="Genome Res.">
        <title>Genome evolution at the genus level: comparison of three complete genomes of hyperthermophilic archaea.</title>
        <authorList>
            <person name="Lecompte O."/>
            <person name="Ripp R."/>
            <person name="Puzos-Barbe V."/>
            <person name="Duprat S."/>
            <person name="Heilig R."/>
            <person name="Dietrich J."/>
            <person name="Thierry J.C."/>
            <person name="Poch O."/>
        </authorList>
    </citation>
    <scope>NUCLEOTIDE SEQUENCE</scope>
    <source>
        <strain evidence="3">Orsay</strain>
    </source>
</reference>
<evidence type="ECO:0000259" key="2">
    <source>
        <dbReference type="Pfam" id="PF24034"/>
    </source>
</evidence>
<reference evidence="3" key="2">
    <citation type="journal article" date="2000" name="J. Mol. Biol.">
        <title>Archaeal homologs of eukaryotic methylation guide small nucleolar RNAs: lessons from the Pyrococcus genomes.</title>
        <authorList>
            <person name="Gaspin C."/>
            <person name="Cavaille J."/>
            <person name="Erauso G."/>
        </authorList>
    </citation>
    <scope>NUCLEOTIDE SEQUENCE</scope>
    <source>
        <strain evidence="3">Orsay</strain>
    </source>
</reference>
<keyword evidence="1" id="KW-1133">Transmembrane helix</keyword>
<dbReference type="Proteomes" id="UP000009139">
    <property type="component" value="Chromosome"/>
</dbReference>
<reference evidence="3" key="1">
    <citation type="submission" date="1999-07" db="EMBL/GenBank/DDBJ databases">
        <authorList>
            <person name="Genoscope"/>
        </authorList>
    </citation>
    <scope>NUCLEOTIDE SEQUENCE</scope>
    <source>
        <strain evidence="3">Orsay</strain>
    </source>
</reference>
<dbReference type="Pfam" id="PF24034">
    <property type="entry name" value="DUF7343"/>
    <property type="match status" value="1"/>
</dbReference>
<gene>
    <name evidence="3" type="ordered locus">PAB0661</name>
</gene>
<keyword evidence="1" id="KW-0472">Membrane</keyword>
<proteinExistence type="predicted"/>
<dbReference type="eggNOG" id="arCOG00374">
    <property type="taxonomic scope" value="Archaea"/>
</dbReference>
<dbReference type="OrthoDB" id="28494at2157"/>
<keyword evidence="1" id="KW-0812">Transmembrane</keyword>
<evidence type="ECO:0000313" key="6">
    <source>
        <dbReference type="Proteomes" id="UP000009139"/>
    </source>
</evidence>
<dbReference type="SUPFAM" id="SSF46785">
    <property type="entry name" value="Winged helix' DNA-binding domain"/>
    <property type="match status" value="1"/>
</dbReference>
<reference evidence="3 5" key="4">
    <citation type="journal article" date="2003" name="Mol. Microbiol.">
        <title>An integrated analysis of the genome of the hyperthermophilic archaeon Pyrococcus abyssi.</title>
        <authorList>
            <person name="Cohen G."/>
            <person name="Barbe V."/>
            <person name="Flament D."/>
            <person name="Galperin M."/>
            <person name="Heilig R."/>
            <person name="Ripp R."/>
            <person name="Lecompte O."/>
            <person name="Prieur D."/>
            <person name="Poch O."/>
            <person name="Quellerou J."/>
            <person name="Thierry J.C."/>
            <person name="Van der Oost J."/>
            <person name="Weissenbach J."/>
            <person name="Zivanovic Y."/>
            <person name="Forterre P."/>
        </authorList>
    </citation>
    <scope>NUCLEOTIDE SEQUENCE [LARGE SCALE GENOMIC DNA]</scope>
    <source>
        <strain evidence="5">GE5 / Orsay</strain>
        <strain evidence="3">Orsay</strain>
    </source>
</reference>
<evidence type="ECO:0000313" key="3">
    <source>
        <dbReference type="EMBL" id="CAB49894.1"/>
    </source>
</evidence>
<name>Q9V012_PYRAB</name>